<accession>A0A1C7NQZ9</accession>
<reference evidence="1 2" key="1">
    <citation type="submission" date="2016-03" db="EMBL/GenBank/DDBJ databases">
        <title>Choanephora cucurbitarum.</title>
        <authorList>
            <person name="Min B."/>
            <person name="Park H."/>
            <person name="Park J.-H."/>
            <person name="Shin H.-D."/>
            <person name="Choi I.-G."/>
        </authorList>
    </citation>
    <scope>NUCLEOTIDE SEQUENCE [LARGE SCALE GENOMIC DNA]</scope>
    <source>
        <strain evidence="1 2">KUS-F28377</strain>
    </source>
</reference>
<dbReference type="AlphaFoldDB" id="A0A1C7NQZ9"/>
<protein>
    <submittedName>
        <fullName evidence="1">Uncharacterized protein</fullName>
    </submittedName>
</protein>
<sequence>MVVPVATVEVTKVVIDCVVVRVEVEVEVDVVANAMGIVLVVVVGTYVKRVVVVVVGNKEVDVATLVSVVLPSNVKIN</sequence>
<keyword evidence="2" id="KW-1185">Reference proteome</keyword>
<dbReference type="Proteomes" id="UP000093000">
    <property type="component" value="Unassembled WGS sequence"/>
</dbReference>
<proteinExistence type="predicted"/>
<comment type="caution">
    <text evidence="1">The sequence shown here is derived from an EMBL/GenBank/DDBJ whole genome shotgun (WGS) entry which is preliminary data.</text>
</comment>
<dbReference type="InParanoid" id="A0A1C7NQZ9"/>
<organism evidence="1 2">
    <name type="scientific">Choanephora cucurbitarum</name>
    <dbReference type="NCBI Taxonomy" id="101091"/>
    <lineage>
        <taxon>Eukaryota</taxon>
        <taxon>Fungi</taxon>
        <taxon>Fungi incertae sedis</taxon>
        <taxon>Mucoromycota</taxon>
        <taxon>Mucoromycotina</taxon>
        <taxon>Mucoromycetes</taxon>
        <taxon>Mucorales</taxon>
        <taxon>Mucorineae</taxon>
        <taxon>Choanephoraceae</taxon>
        <taxon>Choanephoroideae</taxon>
        <taxon>Choanephora</taxon>
    </lineage>
</organism>
<evidence type="ECO:0000313" key="1">
    <source>
        <dbReference type="EMBL" id="OBZ91390.1"/>
    </source>
</evidence>
<dbReference type="EMBL" id="LUGH01000013">
    <property type="protein sequence ID" value="OBZ91390.1"/>
    <property type="molecule type" value="Genomic_DNA"/>
</dbReference>
<gene>
    <name evidence="1" type="ORF">A0J61_00588</name>
</gene>
<evidence type="ECO:0000313" key="2">
    <source>
        <dbReference type="Proteomes" id="UP000093000"/>
    </source>
</evidence>
<name>A0A1C7NQZ9_9FUNG</name>